<evidence type="ECO:0000313" key="2">
    <source>
        <dbReference type="EMBL" id="KAK9906334.1"/>
    </source>
</evidence>
<evidence type="ECO:0000256" key="1">
    <source>
        <dbReference type="SAM" id="MobiDB-lite"/>
    </source>
</evidence>
<feature type="region of interest" description="Disordered" evidence="1">
    <location>
        <begin position="15"/>
        <end position="50"/>
    </location>
</feature>
<sequence>MMVVGHRLPGVLGLPHIDKMEPERSPVQPIRTTNTASSSHQNMGQGGTSAVAAHALSLEDSGVLFDASPPPRGPSRLPPTGARPGAAFGQQFSRSDISLCSKFSSGSGGGLDRAIDAARANEEAEDDEDYEMEADVRFLRSSISIDSSEARSLRSFSLATPFAAPQLQSVASREIPTGFLRDLLPGSESLSLDEQDLYKHLVKELQSDGTLSSDISELLNELQMSSSNASSSAASEELLEVQREKVEEVVQRLRSRLPADKAAQLSSFDSYGLLDLYNHHHATDNGERRGTS</sequence>
<evidence type="ECO:0000313" key="3">
    <source>
        <dbReference type="Proteomes" id="UP001491310"/>
    </source>
</evidence>
<dbReference type="Proteomes" id="UP001491310">
    <property type="component" value="Unassembled WGS sequence"/>
</dbReference>
<gene>
    <name evidence="2" type="ORF">WJX75_000158</name>
</gene>
<proteinExistence type="predicted"/>
<keyword evidence="3" id="KW-1185">Reference proteome</keyword>
<protein>
    <submittedName>
        <fullName evidence="2">Uncharacterized protein</fullName>
    </submittedName>
</protein>
<comment type="caution">
    <text evidence="2">The sequence shown here is derived from an EMBL/GenBank/DDBJ whole genome shotgun (WGS) entry which is preliminary data.</text>
</comment>
<name>A0ABR2YJJ5_9CHLO</name>
<organism evidence="2 3">
    <name type="scientific">Coccomyxa subellipsoidea</name>
    <dbReference type="NCBI Taxonomy" id="248742"/>
    <lineage>
        <taxon>Eukaryota</taxon>
        <taxon>Viridiplantae</taxon>
        <taxon>Chlorophyta</taxon>
        <taxon>core chlorophytes</taxon>
        <taxon>Trebouxiophyceae</taxon>
        <taxon>Trebouxiophyceae incertae sedis</taxon>
        <taxon>Coccomyxaceae</taxon>
        <taxon>Coccomyxa</taxon>
    </lineage>
</organism>
<dbReference type="EMBL" id="JALJOT010000010">
    <property type="protein sequence ID" value="KAK9906334.1"/>
    <property type="molecule type" value="Genomic_DNA"/>
</dbReference>
<feature type="compositionally biased region" description="Polar residues" evidence="1">
    <location>
        <begin position="30"/>
        <end position="43"/>
    </location>
</feature>
<reference evidence="2 3" key="1">
    <citation type="journal article" date="2024" name="Nat. Commun.">
        <title>Phylogenomics reveals the evolutionary origins of lichenization in chlorophyte algae.</title>
        <authorList>
            <person name="Puginier C."/>
            <person name="Libourel C."/>
            <person name="Otte J."/>
            <person name="Skaloud P."/>
            <person name="Haon M."/>
            <person name="Grisel S."/>
            <person name="Petersen M."/>
            <person name="Berrin J.G."/>
            <person name="Delaux P.M."/>
            <person name="Dal Grande F."/>
            <person name="Keller J."/>
        </authorList>
    </citation>
    <scope>NUCLEOTIDE SEQUENCE [LARGE SCALE GENOMIC DNA]</scope>
    <source>
        <strain evidence="2 3">SAG 216-7</strain>
    </source>
</reference>
<accession>A0ABR2YJJ5</accession>